<dbReference type="PANTHER" id="PTHR11662:SF450">
    <property type="entry name" value="BLR1003 PROTEIN"/>
    <property type="match status" value="1"/>
</dbReference>
<evidence type="ECO:0000256" key="2">
    <source>
        <dbReference type="ARBA" id="ARBA00022448"/>
    </source>
</evidence>
<dbReference type="Gene3D" id="1.20.1250.20">
    <property type="entry name" value="MFS general substrate transporter like domains"/>
    <property type="match status" value="2"/>
</dbReference>
<accession>A0ABV6GI31</accession>
<evidence type="ECO:0000313" key="8">
    <source>
        <dbReference type="EMBL" id="MFC0273353.1"/>
    </source>
</evidence>
<keyword evidence="5 6" id="KW-0472">Membrane</keyword>
<evidence type="ECO:0000256" key="4">
    <source>
        <dbReference type="ARBA" id="ARBA00022989"/>
    </source>
</evidence>
<evidence type="ECO:0000256" key="1">
    <source>
        <dbReference type="ARBA" id="ARBA00004651"/>
    </source>
</evidence>
<dbReference type="InterPro" id="IPR011701">
    <property type="entry name" value="MFS"/>
</dbReference>
<reference evidence="8 9" key="1">
    <citation type="submission" date="2024-09" db="EMBL/GenBank/DDBJ databases">
        <authorList>
            <person name="Sun Q."/>
            <person name="Mori K."/>
        </authorList>
    </citation>
    <scope>NUCLEOTIDE SEQUENCE [LARGE SCALE GENOMIC DNA]</scope>
    <source>
        <strain evidence="8 9">CCM 7228</strain>
    </source>
</reference>
<feature type="transmembrane region" description="Helical" evidence="6">
    <location>
        <begin position="214"/>
        <end position="240"/>
    </location>
</feature>
<dbReference type="PANTHER" id="PTHR11662">
    <property type="entry name" value="SOLUTE CARRIER FAMILY 17"/>
    <property type="match status" value="1"/>
</dbReference>
<keyword evidence="2" id="KW-0813">Transport</keyword>
<feature type="transmembrane region" description="Helical" evidence="6">
    <location>
        <begin position="283"/>
        <end position="304"/>
    </location>
</feature>
<feature type="transmembrane region" description="Helical" evidence="6">
    <location>
        <begin position="377"/>
        <end position="401"/>
    </location>
</feature>
<feature type="transmembrane region" description="Helical" evidence="6">
    <location>
        <begin position="163"/>
        <end position="181"/>
    </location>
</feature>
<dbReference type="InterPro" id="IPR020846">
    <property type="entry name" value="MFS_dom"/>
</dbReference>
<evidence type="ECO:0000256" key="6">
    <source>
        <dbReference type="SAM" id="Phobius"/>
    </source>
</evidence>
<feature type="transmembrane region" description="Helical" evidence="6">
    <location>
        <begin position="45"/>
        <end position="65"/>
    </location>
</feature>
<keyword evidence="3 6" id="KW-0812">Transmembrane</keyword>
<sequence length="424" mass="46321">MINVRWLILGSIFILAVISFADKTIIGLAAGPIMNDLNLNYEQWGIVGSSFFWLFSIAGIIGAALSDRFGTGKMLLIMAVIWTIAQSMTFFVASLPLLILTRVMLGAGEGPFFATAVSHLSKWFPPESRGFAFSILNLGNTIGKAVSVPVLVFLIAKFGWREAFVILGVFSLIFVFFWLWVGRMKPPLSINEPETAKSKIDWRATFRILRSPTFVFTTLIAFMGYAVITFSLVINPTYLIEVKQVSAQTMGYMKAISGGAGALLCIIISIYSDRIYKKTQNIWKARVLLTSICIFLAGVLYFLFTMTTSVPLMTSALILENAFILLLFTLCPQVVNSLLPERKGLMSGIMMGIATTSGIIGPIIFGKVIQAAGTNSAAGFNITIQALSVLLILSAAIYAIFARPPQQGNTNNVQSPRKISETVN</sequence>
<dbReference type="InterPro" id="IPR050382">
    <property type="entry name" value="MFS_Na/Anion_cotransporter"/>
</dbReference>
<organism evidence="8 9">
    <name type="scientific">Metabacillus herbersteinensis</name>
    <dbReference type="NCBI Taxonomy" id="283816"/>
    <lineage>
        <taxon>Bacteria</taxon>
        <taxon>Bacillati</taxon>
        <taxon>Bacillota</taxon>
        <taxon>Bacilli</taxon>
        <taxon>Bacillales</taxon>
        <taxon>Bacillaceae</taxon>
        <taxon>Metabacillus</taxon>
    </lineage>
</organism>
<feature type="transmembrane region" description="Helical" evidence="6">
    <location>
        <begin position="316"/>
        <end position="339"/>
    </location>
</feature>
<gene>
    <name evidence="8" type="ORF">ACFFIX_18270</name>
</gene>
<dbReference type="EMBL" id="JBHLVO010000019">
    <property type="protein sequence ID" value="MFC0273353.1"/>
    <property type="molecule type" value="Genomic_DNA"/>
</dbReference>
<dbReference type="InterPro" id="IPR036259">
    <property type="entry name" value="MFS_trans_sf"/>
</dbReference>
<feature type="transmembrane region" description="Helical" evidence="6">
    <location>
        <begin position="345"/>
        <end position="365"/>
    </location>
</feature>
<evidence type="ECO:0000256" key="3">
    <source>
        <dbReference type="ARBA" id="ARBA00022692"/>
    </source>
</evidence>
<dbReference type="SUPFAM" id="SSF103473">
    <property type="entry name" value="MFS general substrate transporter"/>
    <property type="match status" value="1"/>
</dbReference>
<feature type="transmembrane region" description="Helical" evidence="6">
    <location>
        <begin position="252"/>
        <end position="271"/>
    </location>
</feature>
<comment type="subcellular location">
    <subcellularLocation>
        <location evidence="1">Cell membrane</location>
        <topology evidence="1">Multi-pass membrane protein</topology>
    </subcellularLocation>
</comment>
<feature type="domain" description="Major facilitator superfamily (MFS) profile" evidence="7">
    <location>
        <begin position="8"/>
        <end position="407"/>
    </location>
</feature>
<evidence type="ECO:0000259" key="7">
    <source>
        <dbReference type="PROSITE" id="PS50850"/>
    </source>
</evidence>
<dbReference type="Proteomes" id="UP001589854">
    <property type="component" value="Unassembled WGS sequence"/>
</dbReference>
<evidence type="ECO:0000313" key="9">
    <source>
        <dbReference type="Proteomes" id="UP001589854"/>
    </source>
</evidence>
<dbReference type="Pfam" id="PF07690">
    <property type="entry name" value="MFS_1"/>
    <property type="match status" value="1"/>
</dbReference>
<proteinExistence type="predicted"/>
<dbReference type="PROSITE" id="PS50850">
    <property type="entry name" value="MFS"/>
    <property type="match status" value="1"/>
</dbReference>
<evidence type="ECO:0000256" key="5">
    <source>
        <dbReference type="ARBA" id="ARBA00023136"/>
    </source>
</evidence>
<name>A0ABV6GI31_9BACI</name>
<feature type="transmembrane region" description="Helical" evidence="6">
    <location>
        <begin position="77"/>
        <end position="99"/>
    </location>
</feature>
<keyword evidence="9" id="KW-1185">Reference proteome</keyword>
<comment type="caution">
    <text evidence="8">The sequence shown here is derived from an EMBL/GenBank/DDBJ whole genome shotgun (WGS) entry which is preliminary data.</text>
</comment>
<protein>
    <submittedName>
        <fullName evidence="8">MFS transporter</fullName>
    </submittedName>
</protein>
<keyword evidence="4 6" id="KW-1133">Transmembrane helix</keyword>